<proteinExistence type="predicted"/>
<accession>A0A481YR21</accession>
<protein>
    <submittedName>
        <fullName evidence="1">Uncharacterized protein</fullName>
    </submittedName>
</protein>
<organism evidence="1">
    <name type="scientific">Marseillevirus LCMAC101</name>
    <dbReference type="NCBI Taxonomy" id="2506602"/>
    <lineage>
        <taxon>Viruses</taxon>
        <taxon>Varidnaviria</taxon>
        <taxon>Bamfordvirae</taxon>
        <taxon>Nucleocytoviricota</taxon>
        <taxon>Megaviricetes</taxon>
        <taxon>Pimascovirales</taxon>
        <taxon>Pimascovirales incertae sedis</taxon>
        <taxon>Marseilleviridae</taxon>
    </lineage>
</organism>
<sequence>MIRTFHFSSNVVGGYQVKVDLDTVETIKDIEQICTAQMIHSLLNSNLTEMLSKVENREFHIHNVTMEEIKNNETRMFYICDRC</sequence>
<gene>
    <name evidence="1" type="ORF">LCMAC101_00960</name>
</gene>
<dbReference type="EMBL" id="MK500327">
    <property type="protein sequence ID" value="QBK85509.1"/>
    <property type="molecule type" value="Genomic_DNA"/>
</dbReference>
<reference evidence="1" key="1">
    <citation type="journal article" date="2019" name="MBio">
        <title>Virus Genomes from Deep Sea Sediments Expand the Ocean Megavirome and Support Independent Origins of Viral Gigantism.</title>
        <authorList>
            <person name="Backstrom D."/>
            <person name="Yutin N."/>
            <person name="Jorgensen S.L."/>
            <person name="Dharamshi J."/>
            <person name="Homa F."/>
            <person name="Zaremba-Niedwiedzka K."/>
            <person name="Spang A."/>
            <person name="Wolf Y.I."/>
            <person name="Koonin E.V."/>
            <person name="Ettema T.J."/>
        </authorList>
    </citation>
    <scope>NUCLEOTIDE SEQUENCE</scope>
</reference>
<evidence type="ECO:0000313" key="1">
    <source>
        <dbReference type="EMBL" id="QBK85509.1"/>
    </source>
</evidence>
<name>A0A481YR21_9VIRU</name>